<dbReference type="GO" id="GO:0004177">
    <property type="term" value="F:aminopeptidase activity"/>
    <property type="evidence" value="ECO:0007669"/>
    <property type="project" value="UniProtKB-KW"/>
</dbReference>
<dbReference type="InterPro" id="IPR011042">
    <property type="entry name" value="6-blade_b-propeller_TolB-like"/>
</dbReference>
<feature type="domain" description="Peptidase S9 prolyl oligopeptidase catalytic" evidence="2">
    <location>
        <begin position="439"/>
        <end position="653"/>
    </location>
</feature>
<organism evidence="4 5">
    <name type="scientific">Actinomadura luteofluorescens</name>
    <dbReference type="NCBI Taxonomy" id="46163"/>
    <lineage>
        <taxon>Bacteria</taxon>
        <taxon>Bacillati</taxon>
        <taxon>Actinomycetota</taxon>
        <taxon>Actinomycetes</taxon>
        <taxon>Streptosporangiales</taxon>
        <taxon>Thermomonosporaceae</taxon>
        <taxon>Actinomadura</taxon>
    </lineage>
</organism>
<evidence type="ECO:0000259" key="2">
    <source>
        <dbReference type="Pfam" id="PF00326"/>
    </source>
</evidence>
<dbReference type="PANTHER" id="PTHR42776:SF27">
    <property type="entry name" value="DIPEPTIDYL PEPTIDASE FAMILY MEMBER 6"/>
    <property type="match status" value="1"/>
</dbReference>
<evidence type="ECO:0000313" key="4">
    <source>
        <dbReference type="EMBL" id="NYD44648.1"/>
    </source>
</evidence>
<sequence length="659" mass="71462">MTGHPGMLPRHIAEMPTVAQPAVSPDGRWVLVVLQRADEQANRYRSGLWLVAADGSTPPRPFSDGEHSDTNPCWSPQGDRVAFLRAEDCGQSVLVAPFGLDESAVTVAAGLDGAGALSFSPDGARLAFTARVRPARCGVPDSGRPPSRVTRLRSRLDDVGFIGDRPRHVFVVDADGSAAPRDLTPGECEFEDPAWDRDARSLVFTGATHDDRDLDLRRDLYEVDVADGRAPRRIGAPEGVFALPSVSPDGRRIAFLGTDDHETAPRNSHVAVLSRETGRHRWVSSEIDRSFAPASGARSPVWLDDDEILVAVEDRGDVYLYRLSAERGSPAKAVWSGQGVVTAYDAAAGSTAFVLSTATRPSELHVVRDGAGRRVTDFGARFTAEVRPRSPEPLTVPSRDGTVEIDAWMLTPPGFRSDGSHPVLLNIHGGPFNQYGTGFHEDFQIQAAAGYVVVWCNPRGGSGREERFARAITGPAFGGTGWGSVDHDDVISVLDHVLDGRPGLDRDRVGVLGGSYGGYLANWAIGQSDRFAAACSERGGSNLATAEWASDGAGTFRHTFGASHLDDPRLYRAMSPIAHVQKITTPLLILHSDQDLRTPPAMADELFVALRLLRRDVEMVRFPGEGHELSRSGSPVHRRQRMEILLDFFGRRLRPAHEV</sequence>
<reference evidence="4 5" key="1">
    <citation type="submission" date="2020-07" db="EMBL/GenBank/DDBJ databases">
        <title>Sequencing the genomes of 1000 actinobacteria strains.</title>
        <authorList>
            <person name="Klenk H.-P."/>
        </authorList>
    </citation>
    <scope>NUCLEOTIDE SEQUENCE [LARGE SCALE GENOMIC DNA]</scope>
    <source>
        <strain evidence="4 5">DSM 40398</strain>
    </source>
</reference>
<dbReference type="Pfam" id="PF00326">
    <property type="entry name" value="Peptidase_S9"/>
    <property type="match status" value="1"/>
</dbReference>
<dbReference type="EMBL" id="JACCBA010000001">
    <property type="protein sequence ID" value="NYD44648.1"/>
    <property type="molecule type" value="Genomic_DNA"/>
</dbReference>
<protein>
    <submittedName>
        <fullName evidence="4">Dipeptidyl aminopeptidase/acylaminoacyl peptidase</fullName>
    </submittedName>
</protein>
<dbReference type="Gene3D" id="3.40.50.1820">
    <property type="entry name" value="alpha/beta hydrolase"/>
    <property type="match status" value="1"/>
</dbReference>
<accession>A0A7Y9JDM2</accession>
<keyword evidence="4" id="KW-0645">Protease</keyword>
<dbReference type="InterPro" id="IPR029058">
    <property type="entry name" value="AB_hydrolase_fold"/>
</dbReference>
<keyword evidence="5" id="KW-1185">Reference proteome</keyword>
<dbReference type="InterPro" id="IPR018910">
    <property type="entry name" value="LpqB_C"/>
</dbReference>
<dbReference type="GO" id="GO:0006508">
    <property type="term" value="P:proteolysis"/>
    <property type="evidence" value="ECO:0007669"/>
    <property type="project" value="InterPro"/>
</dbReference>
<dbReference type="Proteomes" id="UP000529783">
    <property type="component" value="Unassembled WGS sequence"/>
</dbReference>
<comment type="caution">
    <text evidence="4">The sequence shown here is derived from an EMBL/GenBank/DDBJ whole genome shotgun (WGS) entry which is preliminary data.</text>
</comment>
<dbReference type="SUPFAM" id="SSF82171">
    <property type="entry name" value="DPP6 N-terminal domain-like"/>
    <property type="match status" value="1"/>
</dbReference>
<gene>
    <name evidence="4" type="ORF">BJY14_000631</name>
</gene>
<dbReference type="AlphaFoldDB" id="A0A7Y9JDM2"/>
<name>A0A7Y9JDM2_9ACTN</name>
<evidence type="ECO:0000256" key="1">
    <source>
        <dbReference type="ARBA" id="ARBA00022801"/>
    </source>
</evidence>
<keyword evidence="1" id="KW-0378">Hydrolase</keyword>
<dbReference type="PANTHER" id="PTHR42776">
    <property type="entry name" value="SERINE PEPTIDASE S9 FAMILY MEMBER"/>
    <property type="match status" value="1"/>
</dbReference>
<proteinExistence type="predicted"/>
<evidence type="ECO:0000313" key="5">
    <source>
        <dbReference type="Proteomes" id="UP000529783"/>
    </source>
</evidence>
<dbReference type="SUPFAM" id="SSF53474">
    <property type="entry name" value="alpha/beta-Hydrolases"/>
    <property type="match status" value="1"/>
</dbReference>
<dbReference type="InterPro" id="IPR001375">
    <property type="entry name" value="Peptidase_S9_cat"/>
</dbReference>
<dbReference type="Gene3D" id="2.120.10.30">
    <property type="entry name" value="TolB, C-terminal domain"/>
    <property type="match status" value="2"/>
</dbReference>
<dbReference type="Pfam" id="PF10647">
    <property type="entry name" value="Gmad1"/>
    <property type="match status" value="1"/>
</dbReference>
<dbReference type="GO" id="GO:0004252">
    <property type="term" value="F:serine-type endopeptidase activity"/>
    <property type="evidence" value="ECO:0007669"/>
    <property type="project" value="TreeGrafter"/>
</dbReference>
<feature type="domain" description="Lipoprotein LpqB C-terminal" evidence="3">
    <location>
        <begin position="164"/>
        <end position="354"/>
    </location>
</feature>
<evidence type="ECO:0000259" key="3">
    <source>
        <dbReference type="Pfam" id="PF10647"/>
    </source>
</evidence>
<keyword evidence="4" id="KW-0031">Aminopeptidase</keyword>